<feature type="compositionally biased region" description="Basic and acidic residues" evidence="1">
    <location>
        <begin position="8"/>
        <end position="22"/>
    </location>
</feature>
<proteinExistence type="predicted"/>
<accession>A0A9J7KTT4</accession>
<dbReference type="GeneID" id="118412002"/>
<gene>
    <name evidence="3" type="primary">LOC118412002</name>
</gene>
<dbReference type="OrthoDB" id="10034627at2759"/>
<evidence type="ECO:0000313" key="2">
    <source>
        <dbReference type="Proteomes" id="UP000001554"/>
    </source>
</evidence>
<reference evidence="2" key="1">
    <citation type="journal article" date="2020" name="Nat. Ecol. Evol.">
        <title>Deeply conserved synteny resolves early events in vertebrate evolution.</title>
        <authorList>
            <person name="Simakov O."/>
            <person name="Marletaz F."/>
            <person name="Yue J.X."/>
            <person name="O'Connell B."/>
            <person name="Jenkins J."/>
            <person name="Brandt A."/>
            <person name="Calef R."/>
            <person name="Tung C.H."/>
            <person name="Huang T.K."/>
            <person name="Schmutz J."/>
            <person name="Satoh N."/>
            <person name="Yu J.K."/>
            <person name="Putnam N.H."/>
            <person name="Green R.E."/>
            <person name="Rokhsar D.S."/>
        </authorList>
    </citation>
    <scope>NUCLEOTIDE SEQUENCE [LARGE SCALE GENOMIC DNA]</scope>
    <source>
        <strain evidence="2">S238N-H82</strain>
    </source>
</reference>
<feature type="region of interest" description="Disordered" evidence="1">
    <location>
        <begin position="76"/>
        <end position="109"/>
    </location>
</feature>
<organism evidence="2 3">
    <name type="scientific">Branchiostoma floridae</name>
    <name type="common">Florida lancelet</name>
    <name type="synonym">Amphioxus</name>
    <dbReference type="NCBI Taxonomy" id="7739"/>
    <lineage>
        <taxon>Eukaryota</taxon>
        <taxon>Metazoa</taxon>
        <taxon>Chordata</taxon>
        <taxon>Cephalochordata</taxon>
        <taxon>Leptocardii</taxon>
        <taxon>Amphioxiformes</taxon>
        <taxon>Branchiostomatidae</taxon>
        <taxon>Branchiostoma</taxon>
    </lineage>
</organism>
<dbReference type="OMA" id="MWETTYH"/>
<evidence type="ECO:0000256" key="1">
    <source>
        <dbReference type="SAM" id="MobiDB-lite"/>
    </source>
</evidence>
<dbReference type="InterPro" id="IPR037668">
    <property type="entry name" value="SPMIP3"/>
</dbReference>
<dbReference type="Pfam" id="PF17670">
    <property type="entry name" value="DUF5530"/>
    <property type="match status" value="1"/>
</dbReference>
<dbReference type="AlphaFoldDB" id="A0A9J7KTT4"/>
<dbReference type="Proteomes" id="UP000001554">
    <property type="component" value="Chromosome 3"/>
</dbReference>
<sequence length="138" mass="15468">MTSAAATKLREFKDHSYVEESGKNVYRKGRDVNGLYPSQFARVHPEIVVPDDNISNGTALDLSSLLPDAALMAQVKDTKKPPVDMGESPPAAYRDPDPPRPAKPPTLHKVQRDVYGMPVMWETTYHTAFNTEKQLNRF</sequence>
<protein>
    <submittedName>
        <fullName evidence="3">Uncharacterized protein LOC118412002</fullName>
    </submittedName>
</protein>
<evidence type="ECO:0000313" key="3">
    <source>
        <dbReference type="RefSeq" id="XP_035670449.1"/>
    </source>
</evidence>
<name>A0A9J7KTT4_BRAFL</name>
<reference evidence="3" key="2">
    <citation type="submission" date="2025-08" db="UniProtKB">
        <authorList>
            <consortium name="RefSeq"/>
        </authorList>
    </citation>
    <scope>IDENTIFICATION</scope>
    <source>
        <strain evidence="3">S238N-H82</strain>
        <tissue evidence="3">Testes</tissue>
    </source>
</reference>
<dbReference type="KEGG" id="bfo:118412002"/>
<dbReference type="RefSeq" id="XP_035670449.1">
    <property type="nucleotide sequence ID" value="XM_035814556.1"/>
</dbReference>
<keyword evidence="2" id="KW-1185">Reference proteome</keyword>
<feature type="region of interest" description="Disordered" evidence="1">
    <location>
        <begin position="1"/>
        <end position="23"/>
    </location>
</feature>